<dbReference type="KEGG" id="tsig:D6T69_13000"/>
<organism evidence="1 2">
    <name type="scientific">Tenacibaculum singaporense</name>
    <dbReference type="NCBI Taxonomy" id="2358479"/>
    <lineage>
        <taxon>Bacteria</taxon>
        <taxon>Pseudomonadati</taxon>
        <taxon>Bacteroidota</taxon>
        <taxon>Flavobacteriia</taxon>
        <taxon>Flavobacteriales</taxon>
        <taxon>Flavobacteriaceae</taxon>
        <taxon>Tenacibaculum</taxon>
    </lineage>
</organism>
<proteinExistence type="predicted"/>
<reference evidence="1 2" key="1">
    <citation type="submission" date="2018-09" db="EMBL/GenBank/DDBJ databases">
        <title>Insights into the microbiota of Asian seabass (Lates calcarifer) with tenacibaculosis symptoms and description of sp. nov. Tenacibaculum singaporense.</title>
        <authorList>
            <person name="Miyake S."/>
            <person name="Soh M."/>
            <person name="Azman M.N."/>
            <person name="Ngoh S.Y."/>
            <person name="Orban L."/>
        </authorList>
    </citation>
    <scope>NUCLEOTIDE SEQUENCE [LARGE SCALE GENOMIC DNA]</scope>
    <source>
        <strain evidence="1 2">DSM 106434</strain>
    </source>
</reference>
<dbReference type="AlphaFoldDB" id="A0A3Q8RRM0"/>
<accession>A0A3Q8RRM0</accession>
<evidence type="ECO:0000313" key="1">
    <source>
        <dbReference type="EMBL" id="AZJ36396.1"/>
    </source>
</evidence>
<sequence length="155" mass="18569">MLKKNLWVIPVLIFLAWAALSDINDKKEREARKKFRLENTNQALKHIQGKWHGRIYGGSYRAKIIGTKFHLWLDEGKGWKSKPNEIIDFNIISTTYMDWNTNYDKYMEEKIYELKFDESKEQIKKLGVYRIHPKGGVWHNCRSANDIRFTYKGWK</sequence>
<gene>
    <name evidence="1" type="ORF">D6T69_13000</name>
</gene>
<dbReference type="Proteomes" id="UP000274593">
    <property type="component" value="Chromosome"/>
</dbReference>
<keyword evidence="2" id="KW-1185">Reference proteome</keyword>
<evidence type="ECO:0000313" key="2">
    <source>
        <dbReference type="Proteomes" id="UP000274593"/>
    </source>
</evidence>
<protein>
    <submittedName>
        <fullName evidence="1">Uncharacterized protein</fullName>
    </submittedName>
</protein>
<dbReference type="RefSeq" id="WP_125068152.1">
    <property type="nucleotide sequence ID" value="NZ_CP032548.1"/>
</dbReference>
<name>A0A3Q8RRM0_9FLAO</name>
<dbReference type="EMBL" id="CP032548">
    <property type="protein sequence ID" value="AZJ36396.1"/>
    <property type="molecule type" value="Genomic_DNA"/>
</dbReference>